<name>A0A840DSL8_9BACL</name>
<dbReference type="PANTHER" id="PTHR11601:SF36">
    <property type="entry name" value="CYSTEINE DESULFURASE NIFS-RELATED"/>
    <property type="match status" value="1"/>
</dbReference>
<comment type="cofactor">
    <cofactor evidence="1">
        <name>pyridoxal 5'-phosphate</name>
        <dbReference type="ChEBI" id="CHEBI:597326"/>
    </cofactor>
</comment>
<dbReference type="Pfam" id="PF00266">
    <property type="entry name" value="Aminotran_5"/>
    <property type="match status" value="1"/>
</dbReference>
<evidence type="ECO:0000313" key="4">
    <source>
        <dbReference type="EMBL" id="MBB4073247.1"/>
    </source>
</evidence>
<dbReference type="InterPro" id="IPR015422">
    <property type="entry name" value="PyrdxlP-dep_Trfase_small"/>
</dbReference>
<evidence type="ECO:0000256" key="2">
    <source>
        <dbReference type="ARBA" id="ARBA00022898"/>
    </source>
</evidence>
<keyword evidence="4" id="KW-0808">Transferase</keyword>
<feature type="domain" description="Aminotransferase class V" evidence="3">
    <location>
        <begin position="2"/>
        <end position="361"/>
    </location>
</feature>
<organism evidence="4 5">
    <name type="scientific">Anoxybacteroides voinovskiense</name>
    <dbReference type="NCBI Taxonomy" id="230470"/>
    <lineage>
        <taxon>Bacteria</taxon>
        <taxon>Bacillati</taxon>
        <taxon>Bacillota</taxon>
        <taxon>Bacilli</taxon>
        <taxon>Bacillales</taxon>
        <taxon>Anoxybacillaceae</taxon>
        <taxon>Anoxybacteroides</taxon>
    </lineage>
</organism>
<dbReference type="RefSeq" id="WP_183183620.1">
    <property type="nucleotide sequence ID" value="NZ_BMNP01000009.1"/>
</dbReference>
<dbReference type="InterPro" id="IPR000192">
    <property type="entry name" value="Aminotrans_V_dom"/>
</dbReference>
<dbReference type="EC" id="2.8.1.7" evidence="4"/>
<sequence length="379" mass="41523">MIYLDFAATTPMSEEALAVYAEVAKTYFGNSSSLHDIGSDAARLLSICRKQLAELMNGEEKGIYFTSGGSESNILAVRSIIEAHRHKGNHLITTATEHASLYHLFQQLETEGYDVTYLSVDRFGRIDLAELERAITNETIFASIHHANSEIGTVQPIADIGKILRKNGVIFHSDCVQTFGKIQVDVQAMGIDSLSISAHKIYGPKGVGAVYIDPRIKWTPCFLNATHESGFRPGTVNVPGIAAFVTAAQQICSGLMEENTRLEALRQYFLSRVKELPITIEGHPEAHLPNIIGFSVHGIEGQYTMLECNRYGFAISTGSACQVGKQAPSRTMIAIGKEAEEAKQFVRISLGKLTTKDQLAQFVAVLETICQKRKVGKSN</sequence>
<dbReference type="SUPFAM" id="SSF53383">
    <property type="entry name" value="PLP-dependent transferases"/>
    <property type="match status" value="1"/>
</dbReference>
<dbReference type="Proteomes" id="UP000559598">
    <property type="component" value="Unassembled WGS sequence"/>
</dbReference>
<accession>A0A840DSL8</accession>
<dbReference type="InterPro" id="IPR015424">
    <property type="entry name" value="PyrdxlP-dep_Trfase"/>
</dbReference>
<dbReference type="EMBL" id="JACIDE010000005">
    <property type="protein sequence ID" value="MBB4073247.1"/>
    <property type="molecule type" value="Genomic_DNA"/>
</dbReference>
<keyword evidence="5" id="KW-1185">Reference proteome</keyword>
<dbReference type="InterPro" id="IPR016454">
    <property type="entry name" value="Cysteine_dSase"/>
</dbReference>
<dbReference type="PIRSF" id="PIRSF005572">
    <property type="entry name" value="NifS"/>
    <property type="match status" value="1"/>
</dbReference>
<protein>
    <submittedName>
        <fullName evidence="4">Cysteine desulfurase</fullName>
        <ecNumber evidence="4">2.8.1.7</ecNumber>
    </submittedName>
</protein>
<proteinExistence type="predicted"/>
<dbReference type="Gene3D" id="3.40.640.10">
    <property type="entry name" value="Type I PLP-dependent aspartate aminotransferase-like (Major domain)"/>
    <property type="match status" value="1"/>
</dbReference>
<dbReference type="AlphaFoldDB" id="A0A840DSL8"/>
<comment type="caution">
    <text evidence="4">The sequence shown here is derived from an EMBL/GenBank/DDBJ whole genome shotgun (WGS) entry which is preliminary data.</text>
</comment>
<keyword evidence="2" id="KW-0663">Pyridoxal phosphate</keyword>
<dbReference type="GO" id="GO:0031071">
    <property type="term" value="F:cysteine desulfurase activity"/>
    <property type="evidence" value="ECO:0007669"/>
    <property type="project" value="UniProtKB-EC"/>
</dbReference>
<reference evidence="4 5" key="1">
    <citation type="submission" date="2020-08" db="EMBL/GenBank/DDBJ databases">
        <title>Genomic Encyclopedia of Type Strains, Phase IV (KMG-IV): sequencing the most valuable type-strain genomes for metagenomic binning, comparative biology and taxonomic classification.</title>
        <authorList>
            <person name="Goeker M."/>
        </authorList>
    </citation>
    <scope>NUCLEOTIDE SEQUENCE [LARGE SCALE GENOMIC DNA]</scope>
    <source>
        <strain evidence="4 5">DSM 17075</strain>
    </source>
</reference>
<dbReference type="NCBIfam" id="NF002806">
    <property type="entry name" value="PRK02948.1"/>
    <property type="match status" value="1"/>
</dbReference>
<evidence type="ECO:0000256" key="1">
    <source>
        <dbReference type="ARBA" id="ARBA00001933"/>
    </source>
</evidence>
<evidence type="ECO:0000259" key="3">
    <source>
        <dbReference type="Pfam" id="PF00266"/>
    </source>
</evidence>
<dbReference type="Gene3D" id="3.90.1150.10">
    <property type="entry name" value="Aspartate Aminotransferase, domain 1"/>
    <property type="match status" value="1"/>
</dbReference>
<evidence type="ECO:0000313" key="5">
    <source>
        <dbReference type="Proteomes" id="UP000559598"/>
    </source>
</evidence>
<dbReference type="PANTHER" id="PTHR11601">
    <property type="entry name" value="CYSTEINE DESULFURYLASE FAMILY MEMBER"/>
    <property type="match status" value="1"/>
</dbReference>
<dbReference type="InterPro" id="IPR015421">
    <property type="entry name" value="PyrdxlP-dep_Trfase_major"/>
</dbReference>
<gene>
    <name evidence="4" type="ORF">GGR02_001008</name>
</gene>